<dbReference type="Gene3D" id="1.10.287.70">
    <property type="match status" value="1"/>
</dbReference>
<feature type="region of interest" description="Disordered" evidence="9">
    <location>
        <begin position="1"/>
        <end position="87"/>
    </location>
</feature>
<feature type="coiled-coil region" evidence="8">
    <location>
        <begin position="117"/>
        <end position="153"/>
    </location>
</feature>
<keyword evidence="5" id="KW-0406">Ion transport</keyword>
<feature type="transmembrane region" description="Helical" evidence="10">
    <location>
        <begin position="301"/>
        <end position="324"/>
    </location>
</feature>
<evidence type="ECO:0000256" key="7">
    <source>
        <dbReference type="ARBA" id="ARBA00023303"/>
    </source>
</evidence>
<accession>A0ABQ6MM91</accession>
<reference evidence="12 13" key="1">
    <citation type="journal article" date="2023" name="Commun. Biol.">
        <title>Genome analysis of Parmales, the sister group of diatoms, reveals the evolutionary specialization of diatoms from phago-mixotrophs to photoautotrophs.</title>
        <authorList>
            <person name="Ban H."/>
            <person name="Sato S."/>
            <person name="Yoshikawa S."/>
            <person name="Yamada K."/>
            <person name="Nakamura Y."/>
            <person name="Ichinomiya M."/>
            <person name="Sato N."/>
            <person name="Blanc-Mathieu R."/>
            <person name="Endo H."/>
            <person name="Kuwata A."/>
            <person name="Ogata H."/>
        </authorList>
    </citation>
    <scope>NUCLEOTIDE SEQUENCE [LARGE SCALE GENOMIC DNA]</scope>
</reference>
<dbReference type="SUPFAM" id="SSF51206">
    <property type="entry name" value="cAMP-binding domain-like"/>
    <property type="match status" value="1"/>
</dbReference>
<evidence type="ECO:0000259" key="11">
    <source>
        <dbReference type="PROSITE" id="PS50042"/>
    </source>
</evidence>
<proteinExistence type="predicted"/>
<keyword evidence="3 10" id="KW-0812">Transmembrane</keyword>
<dbReference type="SUPFAM" id="SSF81324">
    <property type="entry name" value="Voltage-gated potassium channels"/>
    <property type="match status" value="1"/>
</dbReference>
<dbReference type="Pfam" id="PF00027">
    <property type="entry name" value="cNMP_binding"/>
    <property type="match status" value="1"/>
</dbReference>
<feature type="transmembrane region" description="Helical" evidence="10">
    <location>
        <begin position="231"/>
        <end position="250"/>
    </location>
</feature>
<dbReference type="Gene3D" id="1.10.287.630">
    <property type="entry name" value="Helix hairpin bin"/>
    <property type="match status" value="1"/>
</dbReference>
<feature type="compositionally biased region" description="Polar residues" evidence="9">
    <location>
        <begin position="30"/>
        <end position="48"/>
    </location>
</feature>
<dbReference type="Gene3D" id="2.60.120.10">
    <property type="entry name" value="Jelly Rolls"/>
    <property type="match status" value="1"/>
</dbReference>
<dbReference type="PANTHER" id="PTHR47823:SF9">
    <property type="entry name" value="CHROMOSOME UNDETERMINED SCAFFOLD_10, WHOLE GENOME SHOTGUN SEQUENCE"/>
    <property type="match status" value="1"/>
</dbReference>
<dbReference type="InterPro" id="IPR018490">
    <property type="entry name" value="cNMP-bd_dom_sf"/>
</dbReference>
<evidence type="ECO:0000256" key="8">
    <source>
        <dbReference type="SAM" id="Coils"/>
    </source>
</evidence>
<comment type="subcellular location">
    <subcellularLocation>
        <location evidence="1">Membrane</location>
        <topology evidence="1">Multi-pass membrane protein</topology>
    </subcellularLocation>
</comment>
<feature type="compositionally biased region" description="Polar residues" evidence="9">
    <location>
        <begin position="756"/>
        <end position="775"/>
    </location>
</feature>
<evidence type="ECO:0000256" key="1">
    <source>
        <dbReference type="ARBA" id="ARBA00004141"/>
    </source>
</evidence>
<gene>
    <name evidence="12" type="ORF">TeGR_g11044</name>
</gene>
<dbReference type="CDD" id="cd00038">
    <property type="entry name" value="CAP_ED"/>
    <property type="match status" value="1"/>
</dbReference>
<evidence type="ECO:0000256" key="6">
    <source>
        <dbReference type="ARBA" id="ARBA00023136"/>
    </source>
</evidence>
<evidence type="ECO:0000256" key="9">
    <source>
        <dbReference type="SAM" id="MobiDB-lite"/>
    </source>
</evidence>
<dbReference type="PRINTS" id="PR01463">
    <property type="entry name" value="EAGCHANLFMLY"/>
</dbReference>
<keyword evidence="8" id="KW-0175">Coiled coil</keyword>
<evidence type="ECO:0000256" key="10">
    <source>
        <dbReference type="SAM" id="Phobius"/>
    </source>
</evidence>
<dbReference type="EMBL" id="BRYB01000388">
    <property type="protein sequence ID" value="GMI29127.1"/>
    <property type="molecule type" value="Genomic_DNA"/>
</dbReference>
<dbReference type="PROSITE" id="PS50042">
    <property type="entry name" value="CNMP_BINDING_3"/>
    <property type="match status" value="1"/>
</dbReference>
<evidence type="ECO:0000313" key="12">
    <source>
        <dbReference type="EMBL" id="GMI29127.1"/>
    </source>
</evidence>
<dbReference type="Pfam" id="PF00520">
    <property type="entry name" value="Ion_trans"/>
    <property type="match status" value="1"/>
</dbReference>
<evidence type="ECO:0000256" key="3">
    <source>
        <dbReference type="ARBA" id="ARBA00022692"/>
    </source>
</evidence>
<feature type="compositionally biased region" description="Polar residues" evidence="9">
    <location>
        <begin position="1"/>
        <end position="14"/>
    </location>
</feature>
<feature type="compositionally biased region" description="Acidic residues" evidence="9">
    <location>
        <begin position="742"/>
        <end position="755"/>
    </location>
</feature>
<keyword evidence="6 10" id="KW-0472">Membrane</keyword>
<feature type="domain" description="Cyclic nucleotide-binding" evidence="11">
    <location>
        <begin position="590"/>
        <end position="688"/>
    </location>
</feature>
<feature type="transmembrane region" description="Helical" evidence="10">
    <location>
        <begin position="385"/>
        <end position="403"/>
    </location>
</feature>
<feature type="compositionally biased region" description="Low complexity" evidence="9">
    <location>
        <begin position="56"/>
        <end position="78"/>
    </location>
</feature>
<feature type="compositionally biased region" description="Low complexity" evidence="9">
    <location>
        <begin position="15"/>
        <end position="24"/>
    </location>
</feature>
<dbReference type="SMART" id="SM00100">
    <property type="entry name" value="cNMP"/>
    <property type="match status" value="1"/>
</dbReference>
<dbReference type="InterPro" id="IPR000595">
    <property type="entry name" value="cNMP-bd_dom"/>
</dbReference>
<evidence type="ECO:0000313" key="13">
    <source>
        <dbReference type="Proteomes" id="UP001165060"/>
    </source>
</evidence>
<protein>
    <recommendedName>
        <fullName evidence="11">Cyclic nucleotide-binding domain-containing protein</fullName>
    </recommendedName>
</protein>
<name>A0ABQ6MM91_9STRA</name>
<dbReference type="PANTHER" id="PTHR47823">
    <property type="entry name" value="ION_TRANS DOMAIN-CONTAINING PROTEIN"/>
    <property type="match status" value="1"/>
</dbReference>
<keyword evidence="2" id="KW-0813">Transport</keyword>
<dbReference type="InterPro" id="IPR014710">
    <property type="entry name" value="RmlC-like_jellyroll"/>
</dbReference>
<keyword evidence="13" id="KW-1185">Reference proteome</keyword>
<organism evidence="12 13">
    <name type="scientific">Tetraparma gracilis</name>
    <dbReference type="NCBI Taxonomy" id="2962635"/>
    <lineage>
        <taxon>Eukaryota</taxon>
        <taxon>Sar</taxon>
        <taxon>Stramenopiles</taxon>
        <taxon>Ochrophyta</taxon>
        <taxon>Bolidophyceae</taxon>
        <taxon>Parmales</taxon>
        <taxon>Triparmaceae</taxon>
        <taxon>Tetraparma</taxon>
    </lineage>
</organism>
<comment type="caution">
    <text evidence="12">The sequence shown here is derived from an EMBL/GenBank/DDBJ whole genome shotgun (WGS) entry which is preliminary data.</text>
</comment>
<evidence type="ECO:0000256" key="2">
    <source>
        <dbReference type="ARBA" id="ARBA00022448"/>
    </source>
</evidence>
<feature type="region of interest" description="Disordered" evidence="9">
    <location>
        <begin position="733"/>
        <end position="826"/>
    </location>
</feature>
<dbReference type="InterPro" id="IPR005821">
    <property type="entry name" value="Ion_trans_dom"/>
</dbReference>
<dbReference type="Proteomes" id="UP001165060">
    <property type="component" value="Unassembled WGS sequence"/>
</dbReference>
<sequence>MVLHQHSSGVSQRNASASASKSASPRNRRGSASNADGGTSGVSPSTPRSAEEEDALLSSPGKSSPSSVSPLPGASPSSENLTGSYSRNRTAALAGARGRVRYSIADRLQASKETRVMQILSESKEEVEKEKVAEEVEKMAERVEEMEKKKEEGGEVATPAVTGAKKNWKKIKMAQQMNAAFKDVNNDVKMYGAQGNDSHINWADVYGEGDSEDQKIAASKFIIDPHGTFRMCWDVWMAFVLVYIAFYVPYRVCLYWDDGELSSTLEDVELASDIIFWIDMALNFNTATIDKDGKLVTSRRLIAIAYIKGFFFLDLVASFPFQYVAPSSAKTINKGGKLLRLPRLIKFLRLLRLLKLMRVYRLQVFLQKLESEFSIHHGLSKMTKIIFMVMLVTHVVGCMWYMVGRTGGDGCEYDSETGLKVDEDVCEDALNAGWQWRYNLVQRNNTKGEMYITSLYWAFSTLTTVGYGDISARTVQEQIFSMFMMLMGVSWYAYIVSSMSTIMSSFDRQNKAVKEKMHAVNAFIHDAKLPPNISKQIRRYYDFAFSSSKNKSLLQSSQYDADIILDELSSGLRAEVLLFVEQDLIEQIPFFKDKIPQFVADCITMFQPAVFQEGDFIVKEGSAADEMYFLVKGRCAVYYGAKKMVSIIEGSYFGEIGCIMGGIRRAGIKATTTCELQALSRRNLNILLAEYPDVGEELKKIARDRIQTVRSSVTKKQEVKGVRKMLEQREEHLTKSLQSLPEEGEEGEEEEEDGSEPNTPAKSSQSILQRETSINAIVAQQGGGNIKETSSSGDDGENRRGSSGGGAHLNREMSVTSGFGKRGSGGGGVINGTFLDDKKTPASDTLVLSGDVEKELDEAVDFMTKRMQAVADDFLAGQ</sequence>
<evidence type="ECO:0000256" key="4">
    <source>
        <dbReference type="ARBA" id="ARBA00022989"/>
    </source>
</evidence>
<keyword evidence="7" id="KW-0407">Ion channel</keyword>
<feature type="transmembrane region" description="Helical" evidence="10">
    <location>
        <begin position="479"/>
        <end position="496"/>
    </location>
</feature>
<evidence type="ECO:0000256" key="5">
    <source>
        <dbReference type="ARBA" id="ARBA00023065"/>
    </source>
</evidence>
<keyword evidence="4 10" id="KW-1133">Transmembrane helix</keyword>
<dbReference type="InterPro" id="IPR003938">
    <property type="entry name" value="K_chnl_volt-dep_EAG/ELK/ERG"/>
</dbReference>